<evidence type="ECO:0000313" key="1">
    <source>
        <dbReference type="EMBL" id="CDQ10630.1"/>
    </source>
</evidence>
<gene>
    <name evidence="1" type="ORF">AFERRI_400411</name>
</gene>
<dbReference type="EMBL" id="CCCS020000035">
    <property type="protein sequence ID" value="CDQ10630.1"/>
    <property type="molecule type" value="Genomic_DNA"/>
</dbReference>
<sequence>MLSFAIKLHYLTHPLMLDFSHMTLAGKKDGSLPDLHKKTGINLIPVFVFTPRRRGG</sequence>
<accession>A0A060UQB9</accession>
<proteinExistence type="predicted"/>
<reference evidence="1" key="1">
    <citation type="submission" date="2014-03" db="EMBL/GenBank/DDBJ databases">
        <authorList>
            <person name="Genoscope - CEA"/>
        </authorList>
    </citation>
    <scope>NUCLEOTIDE SEQUENCE [LARGE SCALE GENOMIC DNA]</scope>
    <source>
        <strain evidence="1">CF27</strain>
    </source>
</reference>
<organism evidence="1">
    <name type="scientific">Acidithiobacillus ferrivorans</name>
    <dbReference type="NCBI Taxonomy" id="160808"/>
    <lineage>
        <taxon>Bacteria</taxon>
        <taxon>Pseudomonadati</taxon>
        <taxon>Pseudomonadota</taxon>
        <taxon>Acidithiobacillia</taxon>
        <taxon>Acidithiobacillales</taxon>
        <taxon>Acidithiobacillaceae</taxon>
        <taxon>Acidithiobacillus</taxon>
    </lineage>
</organism>
<comment type="caution">
    <text evidence="1">The sequence shown here is derived from an EMBL/GenBank/DDBJ whole genome shotgun (WGS) entry which is preliminary data.</text>
</comment>
<name>A0A060UQB9_9PROT</name>
<dbReference type="AlphaFoldDB" id="A0A060UQB9"/>
<protein>
    <submittedName>
        <fullName evidence="1">Uncharacterized protein</fullName>
    </submittedName>
</protein>
<reference evidence="1" key="2">
    <citation type="submission" date="2014-07" db="EMBL/GenBank/DDBJ databases">
        <title>Initial genome analysis of the psychrotolerant acidophile Acidithiobacillus ferrivorans CF27: insights into iron and sulfur oxidation pathways and into biofilm formation.</title>
        <authorList>
            <person name="Talla E."/>
            <person name="Hedrich S."/>
            <person name="Mangenot S."/>
            <person name="Ji B."/>
            <person name="Johnson D.B."/>
            <person name="Barbe V."/>
            <person name="Bonnefoy V."/>
        </authorList>
    </citation>
    <scope>NUCLEOTIDE SEQUENCE [LARGE SCALE GENOMIC DNA]</scope>
    <source>
        <strain evidence="1">CF27</strain>
    </source>
</reference>